<name>A0A956M197_UNCEI</name>
<evidence type="ECO:0000256" key="4">
    <source>
        <dbReference type="ARBA" id="ARBA00023163"/>
    </source>
</evidence>
<evidence type="ECO:0000259" key="5">
    <source>
        <dbReference type="PROSITE" id="PS50937"/>
    </source>
</evidence>
<feature type="domain" description="HTH merR-type" evidence="5">
    <location>
        <begin position="8"/>
        <end position="66"/>
    </location>
</feature>
<dbReference type="Proteomes" id="UP000697710">
    <property type="component" value="Unassembled WGS sequence"/>
</dbReference>
<dbReference type="AlphaFoldDB" id="A0A956M197"/>
<evidence type="ECO:0000256" key="1">
    <source>
        <dbReference type="ARBA" id="ARBA00022491"/>
    </source>
</evidence>
<feature type="non-terminal residue" evidence="6">
    <location>
        <position position="79"/>
    </location>
</feature>
<keyword evidence="1" id="KW-0678">Repressor</keyword>
<dbReference type="Pfam" id="PF13411">
    <property type="entry name" value="MerR_1"/>
    <property type="match status" value="1"/>
</dbReference>
<dbReference type="GO" id="GO:0003677">
    <property type="term" value="F:DNA binding"/>
    <property type="evidence" value="ECO:0007669"/>
    <property type="project" value="UniProtKB-KW"/>
</dbReference>
<dbReference type="GO" id="GO:0003700">
    <property type="term" value="F:DNA-binding transcription factor activity"/>
    <property type="evidence" value="ECO:0007669"/>
    <property type="project" value="InterPro"/>
</dbReference>
<comment type="caution">
    <text evidence="6">The sequence shown here is derived from an EMBL/GenBank/DDBJ whole genome shotgun (WGS) entry which is preliminary data.</text>
</comment>
<dbReference type="InterPro" id="IPR009061">
    <property type="entry name" value="DNA-bd_dom_put_sf"/>
</dbReference>
<dbReference type="InterPro" id="IPR047057">
    <property type="entry name" value="MerR_fam"/>
</dbReference>
<evidence type="ECO:0000313" key="7">
    <source>
        <dbReference type="Proteomes" id="UP000697710"/>
    </source>
</evidence>
<dbReference type="InterPro" id="IPR000551">
    <property type="entry name" value="MerR-type_HTH_dom"/>
</dbReference>
<keyword evidence="2" id="KW-0805">Transcription regulation</keyword>
<keyword evidence="4" id="KW-0804">Transcription</keyword>
<protein>
    <submittedName>
        <fullName evidence="6">MerR family transcriptional regulator</fullName>
    </submittedName>
</protein>
<gene>
    <name evidence="6" type="ORF">KC729_17390</name>
</gene>
<reference evidence="6" key="1">
    <citation type="submission" date="2020-04" db="EMBL/GenBank/DDBJ databases">
        <authorList>
            <person name="Zhang T."/>
        </authorList>
    </citation>
    <scope>NUCLEOTIDE SEQUENCE</scope>
    <source>
        <strain evidence="6">HKST-UBA01</strain>
    </source>
</reference>
<accession>A0A956M197</accession>
<dbReference type="Gene3D" id="1.10.1660.10">
    <property type="match status" value="1"/>
</dbReference>
<dbReference type="PANTHER" id="PTHR30204:SF69">
    <property type="entry name" value="MERR-FAMILY TRANSCRIPTIONAL REGULATOR"/>
    <property type="match status" value="1"/>
</dbReference>
<evidence type="ECO:0000256" key="3">
    <source>
        <dbReference type="ARBA" id="ARBA00023125"/>
    </source>
</evidence>
<dbReference type="PROSITE" id="PS50937">
    <property type="entry name" value="HTH_MERR_2"/>
    <property type="match status" value="1"/>
</dbReference>
<keyword evidence="3" id="KW-0238">DNA-binding</keyword>
<dbReference type="EMBL" id="JAGQHR010000706">
    <property type="protein sequence ID" value="MCA9729465.1"/>
    <property type="molecule type" value="Genomic_DNA"/>
</dbReference>
<dbReference type="SMART" id="SM00422">
    <property type="entry name" value="HTH_MERR"/>
    <property type="match status" value="1"/>
</dbReference>
<evidence type="ECO:0000313" key="6">
    <source>
        <dbReference type="EMBL" id="MCA9729465.1"/>
    </source>
</evidence>
<evidence type="ECO:0000256" key="2">
    <source>
        <dbReference type="ARBA" id="ARBA00023015"/>
    </source>
</evidence>
<reference evidence="6" key="2">
    <citation type="journal article" date="2021" name="Microbiome">
        <title>Successional dynamics and alternative stable states in a saline activated sludge microbial community over 9 years.</title>
        <authorList>
            <person name="Wang Y."/>
            <person name="Ye J."/>
            <person name="Ju F."/>
            <person name="Liu L."/>
            <person name="Boyd J.A."/>
            <person name="Deng Y."/>
            <person name="Parks D.H."/>
            <person name="Jiang X."/>
            <person name="Yin X."/>
            <person name="Woodcroft B.J."/>
            <person name="Tyson G.W."/>
            <person name="Hugenholtz P."/>
            <person name="Polz M.F."/>
            <person name="Zhang T."/>
        </authorList>
    </citation>
    <scope>NUCLEOTIDE SEQUENCE</scope>
    <source>
        <strain evidence="6">HKST-UBA01</strain>
    </source>
</reference>
<sequence>MEDDGSLTLSIGAVSRATGIPANTLRTWERRYGFPKPLRTDGGQRSYSAGVVAHLSEIARALEHGLRPRDVLTASREDL</sequence>
<organism evidence="6 7">
    <name type="scientific">Eiseniibacteriota bacterium</name>
    <dbReference type="NCBI Taxonomy" id="2212470"/>
    <lineage>
        <taxon>Bacteria</taxon>
        <taxon>Candidatus Eiseniibacteriota</taxon>
    </lineage>
</organism>
<dbReference type="SUPFAM" id="SSF46955">
    <property type="entry name" value="Putative DNA-binding domain"/>
    <property type="match status" value="1"/>
</dbReference>
<proteinExistence type="predicted"/>
<dbReference type="PANTHER" id="PTHR30204">
    <property type="entry name" value="REDOX-CYCLING DRUG-SENSING TRANSCRIPTIONAL ACTIVATOR SOXR"/>
    <property type="match status" value="1"/>
</dbReference>